<accession>A0A2B7YH23</accession>
<protein>
    <recommendedName>
        <fullName evidence="1">F-box domain-containing protein</fullName>
    </recommendedName>
</protein>
<evidence type="ECO:0000313" key="2">
    <source>
        <dbReference type="EMBL" id="PGH20369.1"/>
    </source>
</evidence>
<feature type="domain" description="F-box" evidence="1">
    <location>
        <begin position="66"/>
        <end position="106"/>
    </location>
</feature>
<dbReference type="SMART" id="SM00256">
    <property type="entry name" value="FBOX"/>
    <property type="match status" value="1"/>
</dbReference>
<dbReference type="Pfam" id="PF00646">
    <property type="entry name" value="F-box"/>
    <property type="match status" value="1"/>
</dbReference>
<dbReference type="InterPro" id="IPR001810">
    <property type="entry name" value="F-box_dom"/>
</dbReference>
<evidence type="ECO:0000313" key="3">
    <source>
        <dbReference type="Proteomes" id="UP000224634"/>
    </source>
</evidence>
<dbReference type="SUPFAM" id="SSF81383">
    <property type="entry name" value="F-box domain"/>
    <property type="match status" value="1"/>
</dbReference>
<organism evidence="2 3">
    <name type="scientific">Polytolypa hystricis (strain UAMH7299)</name>
    <dbReference type="NCBI Taxonomy" id="1447883"/>
    <lineage>
        <taxon>Eukaryota</taxon>
        <taxon>Fungi</taxon>
        <taxon>Dikarya</taxon>
        <taxon>Ascomycota</taxon>
        <taxon>Pezizomycotina</taxon>
        <taxon>Eurotiomycetes</taxon>
        <taxon>Eurotiomycetidae</taxon>
        <taxon>Onygenales</taxon>
        <taxon>Onygenales incertae sedis</taxon>
        <taxon>Polytolypa</taxon>
    </lineage>
</organism>
<keyword evidence="3" id="KW-1185">Reference proteome</keyword>
<dbReference type="Proteomes" id="UP000224634">
    <property type="component" value="Unassembled WGS sequence"/>
</dbReference>
<dbReference type="OrthoDB" id="4185807at2759"/>
<dbReference type="InterPro" id="IPR036047">
    <property type="entry name" value="F-box-like_dom_sf"/>
</dbReference>
<gene>
    <name evidence="2" type="ORF">AJ80_03637</name>
</gene>
<dbReference type="STRING" id="1447883.A0A2B7YH23"/>
<proteinExistence type="predicted"/>
<evidence type="ECO:0000259" key="1">
    <source>
        <dbReference type="SMART" id="SM00256"/>
    </source>
</evidence>
<sequence length="403" mass="45699">MASGIAHRRTKPAIAKINIYPDTSNWGLDWRSAEGCRRSGKSYPMKRAYYQRRVGPVYNGELGATVPLELVHEIMLELDLKSLGNLRGVNSHFKEMVDSLPPYKLLLEHAPQTLGVMFRTGAAPFVPIKELYAEFSQPSCHTCDSFGQCIFLPTVRRCCESCLQSRAEFYMIPLNTASVYYGLTRANIQNKVPVVRCPPGAYGHPWRWTTEKRRTCFVSVEQVEAIGAEMFGSKDDFIYAIFEKREEANEIYQRRLSEWAASLDGESDQVGPKPRLPRTLSISSIEFTRLVDKWTCRGATDLPFWDPSKRTAESGVYCSACGIHRCFKRLGNQWREVGPGNLDAFTLETIPQHFKECPHVRTYAFGDRYALGNDKELGQDFLVNEKASQILDNPAIELSIATW</sequence>
<reference evidence="2 3" key="1">
    <citation type="submission" date="2017-10" db="EMBL/GenBank/DDBJ databases">
        <title>Comparative genomics in systemic dimorphic fungi from Ajellomycetaceae.</title>
        <authorList>
            <person name="Munoz J.F."/>
            <person name="Mcewen J.G."/>
            <person name="Clay O.K."/>
            <person name="Cuomo C.A."/>
        </authorList>
    </citation>
    <scope>NUCLEOTIDE SEQUENCE [LARGE SCALE GENOMIC DNA]</scope>
    <source>
        <strain evidence="2 3">UAMH7299</strain>
    </source>
</reference>
<dbReference type="AlphaFoldDB" id="A0A2B7YH23"/>
<name>A0A2B7YH23_POLH7</name>
<comment type="caution">
    <text evidence="2">The sequence shown here is derived from an EMBL/GenBank/DDBJ whole genome shotgun (WGS) entry which is preliminary data.</text>
</comment>
<dbReference type="EMBL" id="PDNA01000041">
    <property type="protein sequence ID" value="PGH20369.1"/>
    <property type="molecule type" value="Genomic_DNA"/>
</dbReference>